<dbReference type="PANTHER" id="PTHR14942">
    <property type="entry name" value="U11/U12 SMALL NUCLEAR RIBONUCLEOPROTEIN 25 KDA PROTEIN"/>
    <property type="match status" value="1"/>
</dbReference>
<name>A0ABY6KFC1_9ARAC</name>
<feature type="domain" description="SNRNP25 ubiquitin-like" evidence="1">
    <location>
        <begin position="61"/>
        <end position="148"/>
    </location>
</feature>
<dbReference type="Pfam" id="PF18036">
    <property type="entry name" value="Ubiquitin_4"/>
    <property type="match status" value="1"/>
</dbReference>
<dbReference type="InterPro" id="IPR040610">
    <property type="entry name" value="SNRNP25_ubiquitin"/>
</dbReference>
<dbReference type="CDD" id="cd17058">
    <property type="entry name" value="Ubl_SNRNP25"/>
    <property type="match status" value="1"/>
</dbReference>
<dbReference type="SUPFAM" id="SSF54236">
    <property type="entry name" value="Ubiquitin-like"/>
    <property type="match status" value="1"/>
</dbReference>
<dbReference type="InterPro" id="IPR029071">
    <property type="entry name" value="Ubiquitin-like_domsf"/>
</dbReference>
<sequence length="162" mass="18618">MGEEEEPATTMSHTEAMETINAGIQNILDSDPMLSGLEMSGDVTVEELANQLALEHGQAFTVEVARADGQIYNVVVDHSATVQDLKRAIQRHVALKLQRKGERRLLSWRYIWRTYRLVFMNQTLMLNHSTLRSYGLSNHARVEFRKRLRPTRKSMQTLSYNT</sequence>
<evidence type="ECO:0000313" key="2">
    <source>
        <dbReference type="EMBL" id="UYV67253.1"/>
    </source>
</evidence>
<keyword evidence="3" id="KW-1185">Reference proteome</keyword>
<dbReference type="Gene3D" id="3.10.20.90">
    <property type="entry name" value="Phosphatidylinositol 3-kinase Catalytic Subunit, Chain A, domain 1"/>
    <property type="match status" value="1"/>
</dbReference>
<organism evidence="2 3">
    <name type="scientific">Cordylochernes scorpioides</name>
    <dbReference type="NCBI Taxonomy" id="51811"/>
    <lineage>
        <taxon>Eukaryota</taxon>
        <taxon>Metazoa</taxon>
        <taxon>Ecdysozoa</taxon>
        <taxon>Arthropoda</taxon>
        <taxon>Chelicerata</taxon>
        <taxon>Arachnida</taxon>
        <taxon>Pseudoscorpiones</taxon>
        <taxon>Cheliferoidea</taxon>
        <taxon>Chernetidae</taxon>
        <taxon>Cordylochernes</taxon>
    </lineage>
</organism>
<evidence type="ECO:0000259" key="1">
    <source>
        <dbReference type="Pfam" id="PF18036"/>
    </source>
</evidence>
<dbReference type="EMBL" id="CP092867">
    <property type="protein sequence ID" value="UYV67253.1"/>
    <property type="molecule type" value="Genomic_DNA"/>
</dbReference>
<evidence type="ECO:0000313" key="3">
    <source>
        <dbReference type="Proteomes" id="UP001235939"/>
    </source>
</evidence>
<reference evidence="2 3" key="1">
    <citation type="submission" date="2022-01" db="EMBL/GenBank/DDBJ databases">
        <title>A chromosomal length assembly of Cordylochernes scorpioides.</title>
        <authorList>
            <person name="Zeh D."/>
            <person name="Zeh J."/>
        </authorList>
    </citation>
    <scope>NUCLEOTIDE SEQUENCE [LARGE SCALE GENOMIC DNA]</scope>
    <source>
        <strain evidence="2">IN4F17</strain>
        <tissue evidence="2">Whole Body</tissue>
    </source>
</reference>
<gene>
    <name evidence="2" type="ORF">LAZ67_5000055</name>
</gene>
<proteinExistence type="predicted"/>
<dbReference type="PANTHER" id="PTHR14942:SF0">
    <property type="entry name" value="U11_U12 SMALL NUCLEAR RIBONUCLEOPROTEIN 25 KDA PROTEIN"/>
    <property type="match status" value="1"/>
</dbReference>
<dbReference type="Proteomes" id="UP001235939">
    <property type="component" value="Chromosome 05"/>
</dbReference>
<accession>A0ABY6KFC1</accession>
<protein>
    <submittedName>
        <fullName evidence="2">COX19</fullName>
    </submittedName>
</protein>
<dbReference type="InterPro" id="IPR039690">
    <property type="entry name" value="SNRNP25"/>
</dbReference>